<dbReference type="Gene3D" id="2.160.20.10">
    <property type="entry name" value="Single-stranded right-handed beta-helix, Pectin lyase-like"/>
    <property type="match status" value="1"/>
</dbReference>
<dbReference type="PATRIC" id="fig|1173022.3.peg.1673"/>
<dbReference type="SMART" id="SM00710">
    <property type="entry name" value="PbH1"/>
    <property type="match status" value="5"/>
</dbReference>
<dbReference type="SUPFAM" id="SSF51126">
    <property type="entry name" value="Pectin lyase-like"/>
    <property type="match status" value="1"/>
</dbReference>
<evidence type="ECO:0000313" key="2">
    <source>
        <dbReference type="EMBL" id="AFZ12440.1"/>
    </source>
</evidence>
<dbReference type="AlphaFoldDB" id="K9VZ60"/>
<dbReference type="PROSITE" id="PS51272">
    <property type="entry name" value="SLH"/>
    <property type="match status" value="3"/>
</dbReference>
<proteinExistence type="predicted"/>
<gene>
    <name evidence="2" type="ORF">Cri9333_1548</name>
</gene>
<reference evidence="2 3" key="1">
    <citation type="submission" date="2012-06" db="EMBL/GenBank/DDBJ databases">
        <title>Finished chromosome of genome of Crinalium epipsammum PCC 9333.</title>
        <authorList>
            <consortium name="US DOE Joint Genome Institute"/>
            <person name="Gugger M."/>
            <person name="Coursin T."/>
            <person name="Rippka R."/>
            <person name="Tandeau De Marsac N."/>
            <person name="Huntemann M."/>
            <person name="Wei C.-L."/>
            <person name="Han J."/>
            <person name="Detter J.C."/>
            <person name="Han C."/>
            <person name="Tapia R."/>
            <person name="Davenport K."/>
            <person name="Daligault H."/>
            <person name="Erkkila T."/>
            <person name="Gu W."/>
            <person name="Munk A.C.C."/>
            <person name="Teshima H."/>
            <person name="Xu Y."/>
            <person name="Chain P."/>
            <person name="Chen A."/>
            <person name="Krypides N."/>
            <person name="Mavromatis K."/>
            <person name="Markowitz V."/>
            <person name="Szeto E."/>
            <person name="Ivanova N."/>
            <person name="Mikhailova N."/>
            <person name="Ovchinnikova G."/>
            <person name="Pagani I."/>
            <person name="Pati A."/>
            <person name="Goodwin L."/>
            <person name="Peters L."/>
            <person name="Pitluck S."/>
            <person name="Woyke T."/>
            <person name="Kerfeld C."/>
        </authorList>
    </citation>
    <scope>NUCLEOTIDE SEQUENCE [LARGE SCALE GENOMIC DNA]</scope>
    <source>
        <strain evidence="2 3">PCC 9333</strain>
    </source>
</reference>
<evidence type="ECO:0000313" key="3">
    <source>
        <dbReference type="Proteomes" id="UP000010472"/>
    </source>
</evidence>
<accession>K9VZ60</accession>
<dbReference type="Proteomes" id="UP000010472">
    <property type="component" value="Chromosome"/>
</dbReference>
<dbReference type="KEGG" id="cep:Cri9333_1548"/>
<dbReference type="PANTHER" id="PTHR43308:SF5">
    <property type="entry name" value="S-LAYER PROTEIN _ PEPTIDOGLYCAN ENDO-BETA-N-ACETYLGLUCOSAMINIDASE"/>
    <property type="match status" value="1"/>
</dbReference>
<dbReference type="InterPro" id="IPR012334">
    <property type="entry name" value="Pectin_lyas_fold"/>
</dbReference>
<protein>
    <submittedName>
        <fullName evidence="2">Parallel beta-helix repeat protein</fullName>
    </submittedName>
</protein>
<keyword evidence="3" id="KW-1185">Reference proteome</keyword>
<sequence>MTDIKIMKNTVNSVNSSAITTAQPVKHHANSFKLGISLLSAICLWSGGTLTVVATANPAPPILTAQIPAGTKVIYVNLATGTDSESAGNSEQTPLRTITAALQRAEAGTVVQLANGSYTANTGEVFPIVIPRGVTLRGNPSTQGQTVAIIGGANYVSSTEANQSVTLLAEQDSVITGLTITNPNTRGTGLWIQSTNPRVTNNTFSKNKREGIYVTGNANPKIEGNVFINNDGQGISLVRNSQGEIRDNLFQNTGFGIAITDQASPLIAQNRILQNVDGIVVASNATPVLRNNIIEGNQRDGIVVISKAQPNLGTAETAGENRISNNGRYDIYNATSSNILLAYGNNIDPQRIRGRVEFTNTAPVASRFTDTQGHWANAYIEALANQGIIAGFNDNTFRPSEPVTRAQFAAIINKAFTPAPENPAINFVDVSSNFWGYQAIQTAARGGFISGYPGNKFLPNQRIPRVQALVSLASGLKLRSDDTSVLSVYQDRSLIPQYATTAVAGATAKQLVVNYPVATKLDPNREATRAEVAAFVYQALVNAGRAQPIASAYLVRNPQTTQR</sequence>
<dbReference type="eggNOG" id="COG3420">
    <property type="taxonomic scope" value="Bacteria"/>
</dbReference>
<dbReference type="PANTHER" id="PTHR43308">
    <property type="entry name" value="OUTER MEMBRANE PROTEIN ALPHA-RELATED"/>
    <property type="match status" value="1"/>
</dbReference>
<name>K9VZ60_9CYAN</name>
<dbReference type="Pfam" id="PF07602">
    <property type="entry name" value="DUF1565"/>
    <property type="match status" value="1"/>
</dbReference>
<dbReference type="NCBIfam" id="TIGR03804">
    <property type="entry name" value="para_beta_helix"/>
    <property type="match status" value="4"/>
</dbReference>
<dbReference type="InterPro" id="IPR001119">
    <property type="entry name" value="SLH_dom"/>
</dbReference>
<feature type="domain" description="SLH" evidence="1">
    <location>
        <begin position="486"/>
        <end position="550"/>
    </location>
</feature>
<dbReference type="InterPro" id="IPR011050">
    <property type="entry name" value="Pectin_lyase_fold/virulence"/>
</dbReference>
<dbReference type="InterPro" id="IPR051465">
    <property type="entry name" value="Cell_Envelope_Struct_Comp"/>
</dbReference>
<dbReference type="Pfam" id="PF00395">
    <property type="entry name" value="SLH"/>
    <property type="match status" value="2"/>
</dbReference>
<evidence type="ECO:0000259" key="1">
    <source>
        <dbReference type="PROSITE" id="PS51272"/>
    </source>
</evidence>
<dbReference type="InterPro" id="IPR011459">
    <property type="entry name" value="DUF1565"/>
</dbReference>
<dbReference type="HOGENOM" id="CLU_023571_0_0_3"/>
<dbReference type="InterPro" id="IPR006626">
    <property type="entry name" value="PbH1"/>
</dbReference>
<dbReference type="STRING" id="1173022.Cri9333_1548"/>
<dbReference type="EMBL" id="CP003620">
    <property type="protein sequence ID" value="AFZ12440.1"/>
    <property type="molecule type" value="Genomic_DNA"/>
</dbReference>
<dbReference type="InterPro" id="IPR022441">
    <property type="entry name" value="Para_beta_helix_rpt-2"/>
</dbReference>
<feature type="domain" description="SLH" evidence="1">
    <location>
        <begin position="427"/>
        <end position="484"/>
    </location>
</feature>
<feature type="domain" description="SLH" evidence="1">
    <location>
        <begin position="363"/>
        <end position="426"/>
    </location>
</feature>
<dbReference type="SMART" id="SM00722">
    <property type="entry name" value="CASH"/>
    <property type="match status" value="1"/>
</dbReference>
<organism evidence="2 3">
    <name type="scientific">Crinalium epipsammum PCC 9333</name>
    <dbReference type="NCBI Taxonomy" id="1173022"/>
    <lineage>
        <taxon>Bacteria</taxon>
        <taxon>Bacillati</taxon>
        <taxon>Cyanobacteriota</taxon>
        <taxon>Cyanophyceae</taxon>
        <taxon>Gomontiellales</taxon>
        <taxon>Gomontiellaceae</taxon>
        <taxon>Crinalium</taxon>
    </lineage>
</organism>
<dbReference type="InterPro" id="IPR006633">
    <property type="entry name" value="Carb-bd_sugar_hydrolysis-dom"/>
</dbReference>